<dbReference type="Pfam" id="PF08279">
    <property type="entry name" value="HTH_11"/>
    <property type="match status" value="1"/>
</dbReference>
<comment type="caution">
    <text evidence="2">Lacks conserved residue(s) required for the propagation of feature annotation.</text>
</comment>
<dbReference type="NCBIfam" id="TIGR00121">
    <property type="entry name" value="birA_ligase"/>
    <property type="match status" value="1"/>
</dbReference>
<keyword evidence="2" id="KW-0092">Biotin</keyword>
<dbReference type="GO" id="GO:0016740">
    <property type="term" value="F:transferase activity"/>
    <property type="evidence" value="ECO:0007669"/>
    <property type="project" value="UniProtKB-ARBA"/>
</dbReference>
<dbReference type="InterPro" id="IPR036390">
    <property type="entry name" value="WH_DNA-bd_sf"/>
</dbReference>
<dbReference type="RefSeq" id="WP_180366173.1">
    <property type="nucleotide sequence ID" value="NZ_FOIT01000001.1"/>
</dbReference>
<keyword evidence="2" id="KW-0678">Repressor</keyword>
<protein>
    <recommendedName>
        <fullName evidence="2">Bifunctional ligase/repressor BirA</fullName>
    </recommendedName>
    <alternativeName>
        <fullName evidence="2">Biotin--[acetyl-CoA-carboxylase] ligase</fullName>
        <ecNumber evidence="2">6.3.4.15</ecNumber>
    </alternativeName>
    <alternativeName>
        <fullName evidence="2">Biotin--protein ligase</fullName>
    </alternativeName>
    <alternativeName>
        <fullName evidence="2">Biotin-[acetyl-CoA carboxylase] synthetase</fullName>
    </alternativeName>
</protein>
<dbReference type="GO" id="GO:0005524">
    <property type="term" value="F:ATP binding"/>
    <property type="evidence" value="ECO:0007669"/>
    <property type="project" value="UniProtKB-UniRule"/>
</dbReference>
<keyword evidence="2" id="KW-0238">DNA-binding</keyword>
<dbReference type="HAMAP" id="MF_00978">
    <property type="entry name" value="Bifunct_BirA"/>
    <property type="match status" value="1"/>
</dbReference>
<dbReference type="InterPro" id="IPR004408">
    <property type="entry name" value="Biotin_CoA_COase_ligase"/>
</dbReference>
<dbReference type="EMBL" id="FOIT01000001">
    <property type="protein sequence ID" value="SEV83464.1"/>
    <property type="molecule type" value="Genomic_DNA"/>
</dbReference>
<comment type="catalytic activity">
    <reaction evidence="2">
        <text>biotin + L-lysyl-[protein] + ATP = N(6)-biotinyl-L-lysyl-[protein] + AMP + diphosphate + H(+)</text>
        <dbReference type="Rhea" id="RHEA:11756"/>
        <dbReference type="Rhea" id="RHEA-COMP:9752"/>
        <dbReference type="Rhea" id="RHEA-COMP:10505"/>
        <dbReference type="ChEBI" id="CHEBI:15378"/>
        <dbReference type="ChEBI" id="CHEBI:29969"/>
        <dbReference type="ChEBI" id="CHEBI:30616"/>
        <dbReference type="ChEBI" id="CHEBI:33019"/>
        <dbReference type="ChEBI" id="CHEBI:57586"/>
        <dbReference type="ChEBI" id="CHEBI:83144"/>
        <dbReference type="ChEBI" id="CHEBI:456215"/>
        <dbReference type="EC" id="6.3.4.15"/>
    </reaction>
</comment>
<evidence type="ECO:0000259" key="3">
    <source>
        <dbReference type="PROSITE" id="PS51733"/>
    </source>
</evidence>
<feature type="domain" description="BPL/LPL catalytic" evidence="3">
    <location>
        <begin position="68"/>
        <end position="255"/>
    </location>
</feature>
<dbReference type="SUPFAM" id="SSF46785">
    <property type="entry name" value="Winged helix' DNA-binding domain"/>
    <property type="match status" value="1"/>
</dbReference>
<comment type="function">
    <text evidence="2">Acts both as a biotin--[acetyl-CoA-carboxylase] ligase and a repressor.</text>
</comment>
<comment type="similarity">
    <text evidence="2">Belongs to the biotin--protein ligase family.</text>
</comment>
<organism evidence="4 5">
    <name type="scientific">Aliicoccus persicus</name>
    <dbReference type="NCBI Taxonomy" id="930138"/>
    <lineage>
        <taxon>Bacteria</taxon>
        <taxon>Bacillati</taxon>
        <taxon>Bacillota</taxon>
        <taxon>Bacilli</taxon>
        <taxon>Bacillales</taxon>
        <taxon>Staphylococcaceae</taxon>
        <taxon>Aliicoccus</taxon>
    </lineage>
</organism>
<reference evidence="4 5" key="1">
    <citation type="submission" date="2016-10" db="EMBL/GenBank/DDBJ databases">
        <authorList>
            <person name="Varghese N."/>
            <person name="Submissions S."/>
        </authorList>
    </citation>
    <scope>NUCLEOTIDE SEQUENCE [LARGE SCALE GENOMIC DNA]</scope>
    <source>
        <strain evidence="4 5">IBRC-M10081</strain>
    </source>
</reference>
<evidence type="ECO:0000256" key="2">
    <source>
        <dbReference type="HAMAP-Rule" id="MF_00978"/>
    </source>
</evidence>
<feature type="DNA-binding region" description="H-T-H motif" evidence="2">
    <location>
        <begin position="20"/>
        <end position="39"/>
    </location>
</feature>
<dbReference type="InterPro" id="IPR013196">
    <property type="entry name" value="HTH_11"/>
</dbReference>
<dbReference type="GO" id="GO:0009249">
    <property type="term" value="P:protein lipoylation"/>
    <property type="evidence" value="ECO:0007669"/>
    <property type="project" value="UniProtKB-ARBA"/>
</dbReference>
<dbReference type="Pfam" id="PF03099">
    <property type="entry name" value="BPL_LplA_LipB"/>
    <property type="match status" value="1"/>
</dbReference>
<keyword evidence="2" id="KW-0804">Transcription</keyword>
<dbReference type="InterPro" id="IPR004143">
    <property type="entry name" value="BPL_LPL_catalytic"/>
</dbReference>
<feature type="binding site" evidence="2">
    <location>
        <position position="185"/>
    </location>
    <ligand>
        <name>biotin</name>
        <dbReference type="ChEBI" id="CHEBI:57586"/>
    </ligand>
</feature>
<proteinExistence type="inferred from homology"/>
<dbReference type="InterPro" id="IPR045864">
    <property type="entry name" value="aa-tRNA-synth_II/BPL/LPL"/>
</dbReference>
<dbReference type="GO" id="GO:0006355">
    <property type="term" value="P:regulation of DNA-templated transcription"/>
    <property type="evidence" value="ECO:0007669"/>
    <property type="project" value="UniProtKB-UniRule"/>
</dbReference>
<dbReference type="Gene3D" id="3.30.930.10">
    <property type="entry name" value="Bira Bifunctional Protein, Domain 2"/>
    <property type="match status" value="1"/>
</dbReference>
<dbReference type="InterPro" id="IPR036388">
    <property type="entry name" value="WH-like_DNA-bd_sf"/>
</dbReference>
<keyword evidence="1 2" id="KW-0436">Ligase</keyword>
<dbReference type="PANTHER" id="PTHR12835:SF5">
    <property type="entry name" value="BIOTIN--PROTEIN LIGASE"/>
    <property type="match status" value="1"/>
</dbReference>
<keyword evidence="2" id="KW-0805">Transcription regulation</keyword>
<name>A0A662Z2S6_9STAP</name>
<dbReference type="Proteomes" id="UP000243605">
    <property type="component" value="Unassembled WGS sequence"/>
</dbReference>
<evidence type="ECO:0000313" key="4">
    <source>
        <dbReference type="EMBL" id="SEV83464.1"/>
    </source>
</evidence>
<feature type="binding site" evidence="2">
    <location>
        <position position="114"/>
    </location>
    <ligand>
        <name>biotin</name>
        <dbReference type="ChEBI" id="CHEBI:57586"/>
    </ligand>
</feature>
<dbReference type="GO" id="GO:0005737">
    <property type="term" value="C:cytoplasm"/>
    <property type="evidence" value="ECO:0007669"/>
    <property type="project" value="TreeGrafter"/>
</dbReference>
<dbReference type="Gene3D" id="1.10.10.10">
    <property type="entry name" value="Winged helix-like DNA-binding domain superfamily/Winged helix DNA-binding domain"/>
    <property type="match status" value="1"/>
</dbReference>
<keyword evidence="2" id="KW-0547">Nucleotide-binding</keyword>
<dbReference type="SUPFAM" id="SSF55681">
    <property type="entry name" value="Class II aaRS and biotin synthetases"/>
    <property type="match status" value="1"/>
</dbReference>
<gene>
    <name evidence="2" type="primary">birA</name>
    <name evidence="4" type="ORF">SAMN05192557_0344</name>
</gene>
<dbReference type="GO" id="GO:0003677">
    <property type="term" value="F:DNA binding"/>
    <property type="evidence" value="ECO:0007669"/>
    <property type="project" value="UniProtKB-UniRule"/>
</dbReference>
<keyword evidence="5" id="KW-1185">Reference proteome</keyword>
<dbReference type="AlphaFoldDB" id="A0A662Z2S6"/>
<dbReference type="EC" id="6.3.4.15" evidence="2"/>
<dbReference type="PANTHER" id="PTHR12835">
    <property type="entry name" value="BIOTIN PROTEIN LIGASE"/>
    <property type="match status" value="1"/>
</dbReference>
<dbReference type="InterPro" id="IPR030855">
    <property type="entry name" value="Bifunct_BirA"/>
</dbReference>
<evidence type="ECO:0000256" key="1">
    <source>
        <dbReference type="ARBA" id="ARBA00022598"/>
    </source>
</evidence>
<dbReference type="GO" id="GO:0004077">
    <property type="term" value="F:biotin--[biotin carboxyl-carrier protein] ligase activity"/>
    <property type="evidence" value="ECO:0007669"/>
    <property type="project" value="UniProtKB-UniRule"/>
</dbReference>
<sequence>MSKIKQDVLNALEKESYISGGQIAKDLNISRTSVWKAIESLRKNGYEIKAVTNKGYQLVQTPNKIDGTLIESIVKKHQFVDHVFYLETVDSTQTYAMQKLRELDDTFIVVASEQQKGRGRFNRSWVSPKQSGLYMSIVFKPQLPLTEIGKFNYHISLAIQRAVSRVTNVEARIKWPNDIYVGEKKLCGFLTEIISESNLIDSIICGIGINLFDSEHLKDVQTAVSLEGAGESEINIEDFFNELIRSLKEAYVDFKNNRFNEILDEWIEHANIFERELTINSYNESYRAKALSIDENGFLDVLDSDGTIRKVISADIELN</sequence>
<keyword evidence="2" id="KW-0067">ATP-binding</keyword>
<dbReference type="PROSITE" id="PS51733">
    <property type="entry name" value="BPL_LPL_CATALYTIC"/>
    <property type="match status" value="1"/>
</dbReference>
<evidence type="ECO:0000313" key="5">
    <source>
        <dbReference type="Proteomes" id="UP000243605"/>
    </source>
</evidence>
<accession>A0A662Z2S6</accession>
<dbReference type="CDD" id="cd16442">
    <property type="entry name" value="BPL"/>
    <property type="match status" value="1"/>
</dbReference>
<feature type="binding site" evidence="2">
    <location>
        <begin position="118"/>
        <end position="120"/>
    </location>
    <ligand>
        <name>biotin</name>
        <dbReference type="ChEBI" id="CHEBI:57586"/>
    </ligand>
</feature>
<dbReference type="Gene3D" id="2.30.30.100">
    <property type="match status" value="1"/>
</dbReference>